<dbReference type="PRINTS" id="PR01576">
    <property type="entry name" value="PDEFORMYLASE"/>
</dbReference>
<comment type="similarity">
    <text evidence="1">Belongs to the polypeptide deformylase family.</text>
</comment>
<organism evidence="2">
    <name type="scientific">uncultured Caudovirales phage</name>
    <dbReference type="NCBI Taxonomy" id="2100421"/>
    <lineage>
        <taxon>Viruses</taxon>
        <taxon>Duplodnaviria</taxon>
        <taxon>Heunggongvirae</taxon>
        <taxon>Uroviricota</taxon>
        <taxon>Caudoviricetes</taxon>
        <taxon>Peduoviridae</taxon>
        <taxon>Maltschvirus</taxon>
        <taxon>Maltschvirus maltsch</taxon>
    </lineage>
</organism>
<dbReference type="CDD" id="cd00487">
    <property type="entry name" value="Pep_deformylase"/>
    <property type="match status" value="1"/>
</dbReference>
<reference evidence="2" key="1">
    <citation type="submission" date="2020-04" db="EMBL/GenBank/DDBJ databases">
        <authorList>
            <person name="Chiriac C."/>
            <person name="Salcher M."/>
            <person name="Ghai R."/>
            <person name="Kavagutti S V."/>
        </authorList>
    </citation>
    <scope>NUCLEOTIDE SEQUENCE</scope>
</reference>
<dbReference type="SUPFAM" id="SSF56420">
    <property type="entry name" value="Peptide deformylase"/>
    <property type="match status" value="1"/>
</dbReference>
<dbReference type="Pfam" id="PF01327">
    <property type="entry name" value="Pep_deformylase"/>
    <property type="match status" value="1"/>
</dbReference>
<accession>A0A6J5KQB3</accession>
<dbReference type="EMBL" id="LR796189">
    <property type="protein sequence ID" value="CAB4124604.1"/>
    <property type="molecule type" value="Genomic_DNA"/>
</dbReference>
<sequence>MILKILNDKHPTLRKVCSWVVKPSDFNSFAMSMMTTMKAHKALGLAANQVGKTLRIITIDTPDFSGIMFNPEILSKSEEPINFPEGCLSIKGKTVITTRSKKIEVRWQDSKGLYNQKEYEDLTAVVIQHEVDHLSGLLMTDLEK</sequence>
<dbReference type="PANTHER" id="PTHR10458">
    <property type="entry name" value="PEPTIDE DEFORMYLASE"/>
    <property type="match status" value="1"/>
</dbReference>
<evidence type="ECO:0000256" key="1">
    <source>
        <dbReference type="ARBA" id="ARBA00010759"/>
    </source>
</evidence>
<name>A0A6J5KQB3_9CAUD</name>
<evidence type="ECO:0000313" key="2">
    <source>
        <dbReference type="EMBL" id="CAB4124604.1"/>
    </source>
</evidence>
<proteinExistence type="inferred from homology"/>
<dbReference type="GO" id="GO:0042586">
    <property type="term" value="F:peptide deformylase activity"/>
    <property type="evidence" value="ECO:0007669"/>
    <property type="project" value="InterPro"/>
</dbReference>
<dbReference type="InterPro" id="IPR036821">
    <property type="entry name" value="Peptide_deformylase_sf"/>
</dbReference>
<dbReference type="InterPro" id="IPR023635">
    <property type="entry name" value="Peptide_deformylase"/>
</dbReference>
<dbReference type="Gene3D" id="3.90.45.10">
    <property type="entry name" value="Peptide deformylase"/>
    <property type="match status" value="1"/>
</dbReference>
<protein>
    <submittedName>
        <fullName evidence="2">Def N-formylmethionyl-tRNA deformylase</fullName>
    </submittedName>
</protein>
<dbReference type="PIRSF" id="PIRSF004749">
    <property type="entry name" value="Pep_def"/>
    <property type="match status" value="1"/>
</dbReference>
<dbReference type="PANTHER" id="PTHR10458:SF22">
    <property type="entry name" value="PEPTIDE DEFORMYLASE"/>
    <property type="match status" value="1"/>
</dbReference>
<dbReference type="NCBIfam" id="TIGR00079">
    <property type="entry name" value="pept_deformyl"/>
    <property type="match status" value="1"/>
</dbReference>
<dbReference type="HAMAP" id="MF_00163">
    <property type="entry name" value="Pep_deformylase"/>
    <property type="match status" value="1"/>
</dbReference>
<gene>
    <name evidence="2" type="ORF">UFOVP53_15</name>
</gene>